<keyword evidence="4" id="KW-0010">Activator</keyword>
<dbReference type="GO" id="GO:0003700">
    <property type="term" value="F:DNA-binding transcription factor activity"/>
    <property type="evidence" value="ECO:0007669"/>
    <property type="project" value="InterPro"/>
</dbReference>
<dbReference type="PROSITE" id="PS50931">
    <property type="entry name" value="HTH_LYSR"/>
    <property type="match status" value="1"/>
</dbReference>
<dbReference type="Pfam" id="PF03466">
    <property type="entry name" value="LysR_substrate"/>
    <property type="match status" value="1"/>
</dbReference>
<dbReference type="PANTHER" id="PTHR30346:SF26">
    <property type="entry name" value="HYDROGEN PEROXIDE-INDUCIBLE GENES ACTIVATOR"/>
    <property type="match status" value="1"/>
</dbReference>
<dbReference type="Gene3D" id="3.40.190.10">
    <property type="entry name" value="Periplasmic binding protein-like II"/>
    <property type="match status" value="2"/>
</dbReference>
<dbReference type="PRINTS" id="PR00039">
    <property type="entry name" value="HTHLYSR"/>
</dbReference>
<feature type="domain" description="HTH lysR-type" evidence="6">
    <location>
        <begin position="2"/>
        <end position="59"/>
    </location>
</feature>
<sequence length="300" mass="33179">MPTVRQLEYFLAVAELRHFGRAAQSCNISQPTLSHQLRALEDRLGTALIDRAAQSVELTPVGREISERARRVLREIRDIRAVAARARKQPSGIVRLGITPTLGPYLLPALIGALNAEQSDLRFYIREGIPAEQTRDLASGRIDLMVGPGPVIGEDLEVVPLFDEPMSVVASRSHHLAGIAHIDRSDLKGERFLTLDPRHHYHQQVQRVCAELGAEMLLDYEGTSLDSIHQMVGSGVGLAILPELYLRSEVGGDALVVRLPVQNWRCERAIVAAWRAKSASADDYRTLAQRIRDEAAELLA</sequence>
<comment type="similarity">
    <text evidence="1">Belongs to the LysR transcriptional regulatory family.</text>
</comment>
<dbReference type="InterPro" id="IPR036390">
    <property type="entry name" value="WH_DNA-bd_sf"/>
</dbReference>
<dbReference type="PATRIC" id="fig|48936.3.peg.1260"/>
<protein>
    <submittedName>
        <fullName evidence="7">LysR family transcriptional regulator</fullName>
    </submittedName>
</protein>
<name>A0A0B9ABV1_9SPHN</name>
<comment type="caution">
    <text evidence="7">The sequence shown here is derived from an EMBL/GenBank/DDBJ whole genome shotgun (WGS) entry which is preliminary data.</text>
</comment>
<evidence type="ECO:0000256" key="4">
    <source>
        <dbReference type="ARBA" id="ARBA00023159"/>
    </source>
</evidence>
<dbReference type="Proteomes" id="UP000031338">
    <property type="component" value="Unassembled WGS sequence"/>
</dbReference>
<keyword evidence="5" id="KW-0804">Transcription</keyword>
<keyword evidence="2" id="KW-0805">Transcription regulation</keyword>
<dbReference type="STRING" id="48936.NJ75_01257"/>
<accession>A0A0B9ABV1</accession>
<evidence type="ECO:0000313" key="7">
    <source>
        <dbReference type="EMBL" id="KHS48069.1"/>
    </source>
</evidence>
<dbReference type="SUPFAM" id="SSF53850">
    <property type="entry name" value="Periplasmic binding protein-like II"/>
    <property type="match status" value="1"/>
</dbReference>
<dbReference type="InterPro" id="IPR000847">
    <property type="entry name" value="LysR_HTH_N"/>
</dbReference>
<reference evidence="7 8" key="1">
    <citation type="submission" date="2014-10" db="EMBL/GenBank/DDBJ databases">
        <title>Draft genome sequence of Novosphingobium subterraneum DSM 12447.</title>
        <authorList>
            <person name="Gan H.M."/>
            <person name="Gan H.Y."/>
            <person name="Savka M.A."/>
        </authorList>
    </citation>
    <scope>NUCLEOTIDE SEQUENCE [LARGE SCALE GENOMIC DNA]</scope>
    <source>
        <strain evidence="7 8">DSM 12447</strain>
    </source>
</reference>
<dbReference type="GO" id="GO:0003677">
    <property type="term" value="F:DNA binding"/>
    <property type="evidence" value="ECO:0007669"/>
    <property type="project" value="UniProtKB-KW"/>
</dbReference>
<dbReference type="InterPro" id="IPR005119">
    <property type="entry name" value="LysR_subst-bd"/>
</dbReference>
<evidence type="ECO:0000256" key="2">
    <source>
        <dbReference type="ARBA" id="ARBA00023015"/>
    </source>
</evidence>
<dbReference type="Gene3D" id="1.10.10.10">
    <property type="entry name" value="Winged helix-like DNA-binding domain superfamily/Winged helix DNA-binding domain"/>
    <property type="match status" value="1"/>
</dbReference>
<dbReference type="FunFam" id="1.10.10.10:FF:000001">
    <property type="entry name" value="LysR family transcriptional regulator"/>
    <property type="match status" value="1"/>
</dbReference>
<evidence type="ECO:0000256" key="1">
    <source>
        <dbReference type="ARBA" id="ARBA00009437"/>
    </source>
</evidence>
<evidence type="ECO:0000313" key="8">
    <source>
        <dbReference type="Proteomes" id="UP000031338"/>
    </source>
</evidence>
<dbReference type="CDD" id="cd08411">
    <property type="entry name" value="PBP2_OxyR"/>
    <property type="match status" value="1"/>
</dbReference>
<keyword evidence="8" id="KW-1185">Reference proteome</keyword>
<dbReference type="InterPro" id="IPR036388">
    <property type="entry name" value="WH-like_DNA-bd_sf"/>
</dbReference>
<dbReference type="GO" id="GO:0032993">
    <property type="term" value="C:protein-DNA complex"/>
    <property type="evidence" value="ECO:0007669"/>
    <property type="project" value="TreeGrafter"/>
</dbReference>
<dbReference type="SUPFAM" id="SSF46785">
    <property type="entry name" value="Winged helix' DNA-binding domain"/>
    <property type="match status" value="1"/>
</dbReference>
<dbReference type="RefSeq" id="WP_039332584.1">
    <property type="nucleotide sequence ID" value="NZ_JBNNWK010000010.1"/>
</dbReference>
<dbReference type="AlphaFoldDB" id="A0A0B9ABV1"/>
<dbReference type="Pfam" id="PF00126">
    <property type="entry name" value="HTH_1"/>
    <property type="match status" value="1"/>
</dbReference>
<evidence type="ECO:0000256" key="3">
    <source>
        <dbReference type="ARBA" id="ARBA00023125"/>
    </source>
</evidence>
<evidence type="ECO:0000256" key="5">
    <source>
        <dbReference type="ARBA" id="ARBA00023163"/>
    </source>
</evidence>
<gene>
    <name evidence="7" type="ORF">NJ75_01257</name>
</gene>
<dbReference type="EMBL" id="JRVC01000005">
    <property type="protein sequence ID" value="KHS48069.1"/>
    <property type="molecule type" value="Genomic_DNA"/>
</dbReference>
<evidence type="ECO:0000259" key="6">
    <source>
        <dbReference type="PROSITE" id="PS50931"/>
    </source>
</evidence>
<organism evidence="7 8">
    <name type="scientific">Novosphingobium subterraneum</name>
    <dbReference type="NCBI Taxonomy" id="48936"/>
    <lineage>
        <taxon>Bacteria</taxon>
        <taxon>Pseudomonadati</taxon>
        <taxon>Pseudomonadota</taxon>
        <taxon>Alphaproteobacteria</taxon>
        <taxon>Sphingomonadales</taxon>
        <taxon>Sphingomonadaceae</taxon>
        <taxon>Novosphingobium</taxon>
    </lineage>
</organism>
<proteinExistence type="inferred from homology"/>
<keyword evidence="3" id="KW-0238">DNA-binding</keyword>
<dbReference type="PANTHER" id="PTHR30346">
    <property type="entry name" value="TRANSCRIPTIONAL DUAL REGULATOR HCAR-RELATED"/>
    <property type="match status" value="1"/>
</dbReference>